<comment type="subcellular location">
    <subcellularLocation>
        <location evidence="1">Membrane</location>
        <topology evidence="1">Multi-pass membrane protein</topology>
    </subcellularLocation>
</comment>
<dbReference type="EMBL" id="JAWDGP010004927">
    <property type="protein sequence ID" value="KAK3761043.1"/>
    <property type="molecule type" value="Genomic_DNA"/>
</dbReference>
<dbReference type="PANTHER" id="PTHR45620:SF42">
    <property type="entry name" value="G-PROTEIN COUPLED RECEPTOR SEB-2"/>
    <property type="match status" value="1"/>
</dbReference>
<sequence>MSVVELSNLILFEREDKLSLVGCKILYSLTRYTLSANYFWMFLEGAHLFRLLGNAFVVPRTIRGYFFFGWLGPVVFVTIYIFLRVYHQHGDCWVRVFAGYEWWIYTPNLLILLCNTLFLGWIVVCLTRQLQVHPNEPSCYRRALKAMAVLTPLFGLQMLVFLYRPPGNINSTYEICAAVCKSSQGSVVALIFCYLNKEVRSQITLRLRSIKQGSWWTDRLPRTLNTRTSRRHSQGVLNKKSDQSFIELTVQPRSKCRYNTVSQEPVPSLTPSRNTTVGV</sequence>
<dbReference type="GO" id="GO:0007188">
    <property type="term" value="P:adenylate cyclase-modulating G protein-coupled receptor signaling pathway"/>
    <property type="evidence" value="ECO:0007669"/>
    <property type="project" value="TreeGrafter"/>
</dbReference>
<dbReference type="PROSITE" id="PS50261">
    <property type="entry name" value="G_PROTEIN_RECEP_F2_4"/>
    <property type="match status" value="1"/>
</dbReference>
<feature type="domain" description="G-protein coupled receptors family 2 profile 2" evidence="6">
    <location>
        <begin position="1"/>
        <end position="196"/>
    </location>
</feature>
<dbReference type="InterPro" id="IPR017981">
    <property type="entry name" value="GPCR_2-like_7TM"/>
</dbReference>
<protein>
    <recommendedName>
        <fullName evidence="6">G-protein coupled receptors family 2 profile 2 domain-containing protein</fullName>
    </recommendedName>
</protein>
<feature type="transmembrane region" description="Helical" evidence="5">
    <location>
        <begin position="146"/>
        <end position="163"/>
    </location>
</feature>
<keyword evidence="2 5" id="KW-0812">Transmembrane</keyword>
<gene>
    <name evidence="7" type="ORF">RRG08_022449</name>
</gene>
<feature type="transmembrane region" description="Helical" evidence="5">
    <location>
        <begin position="65"/>
        <end position="83"/>
    </location>
</feature>
<proteinExistence type="predicted"/>
<dbReference type="SUPFAM" id="SSF81321">
    <property type="entry name" value="Family A G protein-coupled receptor-like"/>
    <property type="match status" value="1"/>
</dbReference>
<comment type="caution">
    <text evidence="7">The sequence shown here is derived from an EMBL/GenBank/DDBJ whole genome shotgun (WGS) entry which is preliminary data.</text>
</comment>
<reference evidence="7" key="1">
    <citation type="journal article" date="2023" name="G3 (Bethesda)">
        <title>A reference genome for the long-term kleptoplast-retaining sea slug Elysia crispata morphotype clarki.</title>
        <authorList>
            <person name="Eastman K.E."/>
            <person name="Pendleton A.L."/>
            <person name="Shaikh M.A."/>
            <person name="Suttiyut T."/>
            <person name="Ogas R."/>
            <person name="Tomko P."/>
            <person name="Gavelis G."/>
            <person name="Widhalm J.R."/>
            <person name="Wisecaver J.H."/>
        </authorList>
    </citation>
    <scope>NUCLEOTIDE SEQUENCE</scope>
    <source>
        <strain evidence="7">ECLA1</strain>
    </source>
</reference>
<feature type="transmembrane region" description="Helical" evidence="5">
    <location>
        <begin position="103"/>
        <end position="126"/>
    </location>
</feature>
<evidence type="ECO:0000256" key="1">
    <source>
        <dbReference type="ARBA" id="ARBA00004141"/>
    </source>
</evidence>
<keyword evidence="8" id="KW-1185">Reference proteome</keyword>
<organism evidence="7 8">
    <name type="scientific">Elysia crispata</name>
    <name type="common">lettuce slug</name>
    <dbReference type="NCBI Taxonomy" id="231223"/>
    <lineage>
        <taxon>Eukaryota</taxon>
        <taxon>Metazoa</taxon>
        <taxon>Spiralia</taxon>
        <taxon>Lophotrochozoa</taxon>
        <taxon>Mollusca</taxon>
        <taxon>Gastropoda</taxon>
        <taxon>Heterobranchia</taxon>
        <taxon>Euthyneura</taxon>
        <taxon>Panpulmonata</taxon>
        <taxon>Sacoglossa</taxon>
        <taxon>Placobranchoidea</taxon>
        <taxon>Plakobranchidae</taxon>
        <taxon>Elysia</taxon>
    </lineage>
</organism>
<evidence type="ECO:0000256" key="2">
    <source>
        <dbReference type="ARBA" id="ARBA00022692"/>
    </source>
</evidence>
<dbReference type="Pfam" id="PF00002">
    <property type="entry name" value="7tm_2"/>
    <property type="match status" value="1"/>
</dbReference>
<evidence type="ECO:0000256" key="5">
    <source>
        <dbReference type="SAM" id="Phobius"/>
    </source>
</evidence>
<dbReference type="InterPro" id="IPR000832">
    <property type="entry name" value="GPCR_2_secretin-like"/>
</dbReference>
<accession>A0AAE0Z1F0</accession>
<feature type="transmembrane region" description="Helical" evidence="5">
    <location>
        <begin position="38"/>
        <end position="58"/>
    </location>
</feature>
<dbReference type="PRINTS" id="PR00249">
    <property type="entry name" value="GPCRSECRETIN"/>
</dbReference>
<evidence type="ECO:0000256" key="4">
    <source>
        <dbReference type="ARBA" id="ARBA00023136"/>
    </source>
</evidence>
<dbReference type="PANTHER" id="PTHR45620">
    <property type="entry name" value="PDF RECEPTOR-LIKE PROTEIN-RELATED"/>
    <property type="match status" value="1"/>
</dbReference>
<evidence type="ECO:0000256" key="3">
    <source>
        <dbReference type="ARBA" id="ARBA00022989"/>
    </source>
</evidence>
<dbReference type="Proteomes" id="UP001283361">
    <property type="component" value="Unassembled WGS sequence"/>
</dbReference>
<evidence type="ECO:0000313" key="7">
    <source>
        <dbReference type="EMBL" id="KAK3761043.1"/>
    </source>
</evidence>
<dbReference type="GO" id="GO:0005886">
    <property type="term" value="C:plasma membrane"/>
    <property type="evidence" value="ECO:0007669"/>
    <property type="project" value="TreeGrafter"/>
</dbReference>
<dbReference type="GO" id="GO:0008528">
    <property type="term" value="F:G protein-coupled peptide receptor activity"/>
    <property type="evidence" value="ECO:0007669"/>
    <property type="project" value="TreeGrafter"/>
</dbReference>
<dbReference type="AlphaFoldDB" id="A0AAE0Z1F0"/>
<keyword evidence="3 5" id="KW-1133">Transmembrane helix</keyword>
<name>A0AAE0Z1F0_9GAST</name>
<keyword evidence="4 5" id="KW-0472">Membrane</keyword>
<dbReference type="GO" id="GO:0007166">
    <property type="term" value="P:cell surface receptor signaling pathway"/>
    <property type="evidence" value="ECO:0007669"/>
    <property type="project" value="InterPro"/>
</dbReference>
<dbReference type="InterPro" id="IPR050332">
    <property type="entry name" value="GPCR_2"/>
</dbReference>
<evidence type="ECO:0000259" key="6">
    <source>
        <dbReference type="PROSITE" id="PS50261"/>
    </source>
</evidence>
<dbReference type="Gene3D" id="1.20.1070.10">
    <property type="entry name" value="Rhodopsin 7-helix transmembrane proteins"/>
    <property type="match status" value="1"/>
</dbReference>
<evidence type="ECO:0000313" key="8">
    <source>
        <dbReference type="Proteomes" id="UP001283361"/>
    </source>
</evidence>